<gene>
    <name evidence="3" type="ORF">L211DRAFT_832535</name>
</gene>
<dbReference type="GO" id="GO:0006364">
    <property type="term" value="P:rRNA processing"/>
    <property type="evidence" value="ECO:0007669"/>
    <property type="project" value="UniProtKB-KW"/>
</dbReference>
<feature type="non-terminal residue" evidence="3">
    <location>
        <position position="63"/>
    </location>
</feature>
<evidence type="ECO:0000256" key="1">
    <source>
        <dbReference type="ARBA" id="ARBA00006524"/>
    </source>
</evidence>
<dbReference type="OrthoDB" id="263560at2759"/>
<sequence>MSTPTPWELGVAYILHSWPALTFAVTSNWGGANSSEKRDWLCGAIADMFPPLDQSPSNPTGED</sequence>
<reference evidence="3 4" key="1">
    <citation type="journal article" date="2018" name="Nat. Ecol. Evol.">
        <title>Pezizomycetes genomes reveal the molecular basis of ectomycorrhizal truffle lifestyle.</title>
        <authorList>
            <person name="Murat C."/>
            <person name="Payen T."/>
            <person name="Noel B."/>
            <person name="Kuo A."/>
            <person name="Morin E."/>
            <person name="Chen J."/>
            <person name="Kohler A."/>
            <person name="Krizsan K."/>
            <person name="Balestrini R."/>
            <person name="Da Silva C."/>
            <person name="Montanini B."/>
            <person name="Hainaut M."/>
            <person name="Levati E."/>
            <person name="Barry K.W."/>
            <person name="Belfiori B."/>
            <person name="Cichocki N."/>
            <person name="Clum A."/>
            <person name="Dockter R.B."/>
            <person name="Fauchery L."/>
            <person name="Guy J."/>
            <person name="Iotti M."/>
            <person name="Le Tacon F."/>
            <person name="Lindquist E.A."/>
            <person name="Lipzen A."/>
            <person name="Malagnac F."/>
            <person name="Mello A."/>
            <person name="Molinier V."/>
            <person name="Miyauchi S."/>
            <person name="Poulain J."/>
            <person name="Riccioni C."/>
            <person name="Rubini A."/>
            <person name="Sitrit Y."/>
            <person name="Splivallo R."/>
            <person name="Traeger S."/>
            <person name="Wang M."/>
            <person name="Zifcakova L."/>
            <person name="Wipf D."/>
            <person name="Zambonelli A."/>
            <person name="Paolocci F."/>
            <person name="Nowrousian M."/>
            <person name="Ottonello S."/>
            <person name="Baldrian P."/>
            <person name="Spatafora J.W."/>
            <person name="Henrissat B."/>
            <person name="Nagy L.G."/>
            <person name="Aury J.M."/>
            <person name="Wincker P."/>
            <person name="Grigoriev I.V."/>
            <person name="Bonfante P."/>
            <person name="Martin F.M."/>
        </authorList>
    </citation>
    <scope>NUCLEOTIDE SEQUENCE [LARGE SCALE GENOMIC DNA]</scope>
    <source>
        <strain evidence="3 4">ATCC MYA-4762</strain>
    </source>
</reference>
<keyword evidence="2" id="KW-0698">rRNA processing</keyword>
<dbReference type="STRING" id="1051890.A0A3N4MQP3"/>
<protein>
    <submittedName>
        <fullName evidence="3">Uncharacterized protein</fullName>
    </submittedName>
</protein>
<evidence type="ECO:0000313" key="4">
    <source>
        <dbReference type="Proteomes" id="UP000267821"/>
    </source>
</evidence>
<dbReference type="InterPro" id="IPR019398">
    <property type="entry name" value="Pre-rRNA_process_TSR2"/>
</dbReference>
<evidence type="ECO:0000313" key="3">
    <source>
        <dbReference type="EMBL" id="RPB29835.1"/>
    </source>
</evidence>
<dbReference type="InParanoid" id="A0A3N4MQP3"/>
<evidence type="ECO:0000256" key="2">
    <source>
        <dbReference type="ARBA" id="ARBA00022552"/>
    </source>
</evidence>
<keyword evidence="4" id="KW-1185">Reference proteome</keyword>
<dbReference type="Pfam" id="PF10273">
    <property type="entry name" value="WGG"/>
    <property type="match status" value="1"/>
</dbReference>
<name>A0A3N4MQP3_9PEZI</name>
<organism evidence="3 4">
    <name type="scientific">Terfezia boudieri ATCC MYA-4762</name>
    <dbReference type="NCBI Taxonomy" id="1051890"/>
    <lineage>
        <taxon>Eukaryota</taxon>
        <taxon>Fungi</taxon>
        <taxon>Dikarya</taxon>
        <taxon>Ascomycota</taxon>
        <taxon>Pezizomycotina</taxon>
        <taxon>Pezizomycetes</taxon>
        <taxon>Pezizales</taxon>
        <taxon>Pezizaceae</taxon>
        <taxon>Terfezia</taxon>
    </lineage>
</organism>
<comment type="similarity">
    <text evidence="1">Belongs to the TSR2 family.</text>
</comment>
<accession>A0A3N4MQP3</accession>
<dbReference type="Proteomes" id="UP000267821">
    <property type="component" value="Unassembled WGS sequence"/>
</dbReference>
<dbReference type="AlphaFoldDB" id="A0A3N4MQP3"/>
<proteinExistence type="inferred from homology"/>
<dbReference type="EMBL" id="ML121527">
    <property type="protein sequence ID" value="RPB29835.1"/>
    <property type="molecule type" value="Genomic_DNA"/>
</dbReference>